<dbReference type="InterPro" id="IPR010657">
    <property type="entry name" value="ImpA_N"/>
</dbReference>
<evidence type="ECO:0000313" key="3">
    <source>
        <dbReference type="Proteomes" id="UP001330434"/>
    </source>
</evidence>
<dbReference type="Proteomes" id="UP001330434">
    <property type="component" value="Chromosome"/>
</dbReference>
<gene>
    <name evidence="2" type="ORF">Bealeia1_01671</name>
</gene>
<proteinExistence type="predicted"/>
<accession>A0ABZ2C4Y4</accession>
<organism evidence="2 3">
    <name type="scientific">Candidatus Bealeia paramacronuclearis</name>
    <dbReference type="NCBI Taxonomy" id="1921001"/>
    <lineage>
        <taxon>Bacteria</taxon>
        <taxon>Pseudomonadati</taxon>
        <taxon>Pseudomonadota</taxon>
        <taxon>Alphaproteobacteria</taxon>
        <taxon>Holosporales</taxon>
        <taxon>Holosporaceae</taxon>
        <taxon>Candidatus Bealeia</taxon>
    </lineage>
</organism>
<dbReference type="EMBL" id="CP133270">
    <property type="protein sequence ID" value="WVX67465.1"/>
    <property type="molecule type" value="Genomic_DNA"/>
</dbReference>
<dbReference type="InterPro" id="IPR017740">
    <property type="entry name" value="TssA-like"/>
</dbReference>
<evidence type="ECO:0000313" key="2">
    <source>
        <dbReference type="EMBL" id="WVX67465.1"/>
    </source>
</evidence>
<dbReference type="PANTHER" id="PTHR37951:SF1">
    <property type="entry name" value="TYPE VI SECRETION SYSTEM COMPONENT TSSA1"/>
    <property type="match status" value="1"/>
</dbReference>
<dbReference type="PANTHER" id="PTHR37951">
    <property type="entry name" value="CYTOPLASMIC PROTEIN-RELATED"/>
    <property type="match status" value="1"/>
</dbReference>
<sequence length="371" mass="42402">MSRENGNGNGQDWNLKSLLTPFRGTDPAGEFLRYTEVYDQIREARREDDASLPQGIWQTEIKKADWDQLVKLTYNALLNRSKDLQIAVWLTEGWMYTEGVAGLSRGLELIYGLTKGFWDCAYPKLDASGYEHRIVPYDWINDRLSDDVPYILITMPSESPMVPYRLIDWNEANRIEIQSRSSPERAKILAEAQEKKRPTVAKLKDGINKTPVLFYAHILEECDRSLKLLNLLDEELKLHLDGESPSFYKIREKIENFQRFARGVVSERGTAKVANIKTSKSAAPVVESMGTYTIKTPNELGPIQSREQAYARLKDIADYLAKVEPHSPTPYLIRKAVTWANKPLGDIFKEVVETQNDVNSFIKLISNAENK</sequence>
<keyword evidence="3" id="KW-1185">Reference proteome</keyword>
<dbReference type="RefSeq" id="WP_331256202.1">
    <property type="nucleotide sequence ID" value="NZ_CP133270.1"/>
</dbReference>
<protein>
    <submittedName>
        <fullName evidence="2">Type VI secretion system protein TssA</fullName>
    </submittedName>
</protein>
<evidence type="ECO:0000259" key="1">
    <source>
        <dbReference type="Pfam" id="PF06812"/>
    </source>
</evidence>
<feature type="domain" description="ImpA N-terminal" evidence="1">
    <location>
        <begin position="19"/>
        <end position="142"/>
    </location>
</feature>
<dbReference type="NCBIfam" id="TIGR03363">
    <property type="entry name" value="VI_chp_8"/>
    <property type="match status" value="1"/>
</dbReference>
<reference evidence="2 3" key="1">
    <citation type="journal article" date="2024" name="Environ. Microbiol.">
        <title>Novel evolutionary insights on the interactions of the Holosporales (Alphaproteobacteria) with eukaryotic hosts from comparative genomics.</title>
        <authorList>
            <person name="Giovannini M."/>
            <person name="Petroni G."/>
            <person name="Castelli M."/>
        </authorList>
    </citation>
    <scope>NUCLEOTIDE SEQUENCE [LARGE SCALE GENOMIC DNA]</scope>
    <source>
        <strain evidence="2 3">US_Bl 15I1</strain>
    </source>
</reference>
<name>A0ABZ2C4Y4_9PROT</name>
<dbReference type="Pfam" id="PF06812">
    <property type="entry name" value="ImpA_N"/>
    <property type="match status" value="1"/>
</dbReference>